<protein>
    <submittedName>
        <fullName evidence="4">NADH pyrophosphatase</fullName>
        <ecNumber evidence="4">3.6.1.22</ecNumber>
    </submittedName>
</protein>
<proteinExistence type="predicted"/>
<dbReference type="GO" id="GO:0016787">
    <property type="term" value="F:hydrolase activity"/>
    <property type="evidence" value="ECO:0007669"/>
    <property type="project" value="UniProtKB-KW"/>
</dbReference>
<comment type="caution">
    <text evidence="4">The sequence shown here is derived from an EMBL/GenBank/DDBJ whole genome shotgun (WGS) entry which is preliminary data.</text>
</comment>
<dbReference type="AlphaFoldDB" id="A0A2H5XGG5"/>
<dbReference type="EMBL" id="BEHT01000069">
    <property type="protein sequence ID" value="GBD00265.1"/>
    <property type="molecule type" value="Genomic_DNA"/>
</dbReference>
<dbReference type="PANTHER" id="PTHR43046:SF14">
    <property type="entry name" value="MUTT_NUDIX FAMILY PROTEIN"/>
    <property type="match status" value="1"/>
</dbReference>
<dbReference type="Proteomes" id="UP000236173">
    <property type="component" value="Unassembled WGS sequence"/>
</dbReference>
<dbReference type="PROSITE" id="PS51462">
    <property type="entry name" value="NUDIX"/>
    <property type="match status" value="1"/>
</dbReference>
<evidence type="ECO:0000313" key="4">
    <source>
        <dbReference type="EMBL" id="GBD00265.1"/>
    </source>
</evidence>
<dbReference type="Gene3D" id="3.90.79.10">
    <property type="entry name" value="Nucleoside Triphosphate Pyrophosphohydrolase"/>
    <property type="match status" value="1"/>
</dbReference>
<dbReference type="EC" id="3.6.1.22" evidence="4"/>
<evidence type="ECO:0000313" key="5">
    <source>
        <dbReference type="Proteomes" id="UP000236173"/>
    </source>
</evidence>
<evidence type="ECO:0000256" key="2">
    <source>
        <dbReference type="ARBA" id="ARBA00022801"/>
    </source>
</evidence>
<accession>A0A2H5XGG5</accession>
<dbReference type="InterPro" id="IPR020084">
    <property type="entry name" value="NUDIX_hydrolase_CS"/>
</dbReference>
<sequence>MKGKGAWANLPSDISRAVLREVERRYGKPKVVRLRWSITDEDLAMIKASQKDGRAHDVTLFIFRGDKLAVIRKPNHPKGVYRAPSGAVKRGEAFEAGALREAREETGLTVRLTRYLLRVRVKFVAPSGAVDWTTHVFTAEALNGRLRPIDTREIESARWVTLRALLTHIQTALLQSGRPLLLYRAWLTQQVAPMLKAQHGCVARFQHTRA</sequence>
<evidence type="ECO:0000259" key="3">
    <source>
        <dbReference type="PROSITE" id="PS51462"/>
    </source>
</evidence>
<dbReference type="PROSITE" id="PS00893">
    <property type="entry name" value="NUDIX_BOX"/>
    <property type="match status" value="1"/>
</dbReference>
<name>A0A2H5XGG5_9BACT</name>
<reference evidence="5" key="1">
    <citation type="submission" date="2017-09" db="EMBL/GenBank/DDBJ databases">
        <title>Metaegenomics of thermophilic ammonia-oxidizing enrichment culture.</title>
        <authorList>
            <person name="Kato S."/>
            <person name="Suzuki K."/>
        </authorList>
    </citation>
    <scope>NUCLEOTIDE SEQUENCE [LARGE SCALE GENOMIC DNA]</scope>
</reference>
<evidence type="ECO:0000256" key="1">
    <source>
        <dbReference type="ARBA" id="ARBA00001946"/>
    </source>
</evidence>
<comment type="cofactor">
    <cofactor evidence="1">
        <name>Mg(2+)</name>
        <dbReference type="ChEBI" id="CHEBI:18420"/>
    </cofactor>
</comment>
<feature type="domain" description="Nudix hydrolase" evidence="3">
    <location>
        <begin position="53"/>
        <end position="182"/>
    </location>
</feature>
<dbReference type="InterPro" id="IPR000086">
    <property type="entry name" value="NUDIX_hydrolase_dom"/>
</dbReference>
<dbReference type="PANTHER" id="PTHR43046">
    <property type="entry name" value="GDP-MANNOSE MANNOSYL HYDROLASE"/>
    <property type="match status" value="1"/>
</dbReference>
<dbReference type="InterPro" id="IPR015797">
    <property type="entry name" value="NUDIX_hydrolase-like_dom_sf"/>
</dbReference>
<dbReference type="Pfam" id="PF00293">
    <property type="entry name" value="NUDIX"/>
    <property type="match status" value="1"/>
</dbReference>
<keyword evidence="2 4" id="KW-0378">Hydrolase</keyword>
<dbReference type="SUPFAM" id="SSF55811">
    <property type="entry name" value="Nudix"/>
    <property type="match status" value="1"/>
</dbReference>
<gene>
    <name evidence="4" type="primary">nudC</name>
    <name evidence="4" type="ORF">HRbin17_02804</name>
</gene>
<dbReference type="CDD" id="cd02883">
    <property type="entry name" value="NUDIX_Hydrolase"/>
    <property type="match status" value="1"/>
</dbReference>
<organism evidence="4 5">
    <name type="scientific">Candidatus Fervidibacter japonicus</name>
    <dbReference type="NCBI Taxonomy" id="2035412"/>
    <lineage>
        <taxon>Bacteria</taxon>
        <taxon>Candidatus Fervidibacterota</taxon>
        <taxon>Candidatus Fervidibacter</taxon>
    </lineage>
</organism>